<dbReference type="EMBL" id="JAVHNS010000006">
    <property type="protein sequence ID" value="KAK6352315.1"/>
    <property type="molecule type" value="Genomic_DNA"/>
</dbReference>
<dbReference type="AlphaFoldDB" id="A0AAV9UZS3"/>
<evidence type="ECO:0000313" key="1">
    <source>
        <dbReference type="EMBL" id="KAK6352315.1"/>
    </source>
</evidence>
<accession>A0AAV9UZS3</accession>
<proteinExistence type="predicted"/>
<reference evidence="1 2" key="1">
    <citation type="submission" date="2019-10" db="EMBL/GenBank/DDBJ databases">
        <authorList>
            <person name="Palmer J.M."/>
        </authorList>
    </citation>
    <scope>NUCLEOTIDE SEQUENCE [LARGE SCALE GENOMIC DNA]</scope>
    <source>
        <strain evidence="1 2">TWF730</strain>
    </source>
</reference>
<organism evidence="1 2">
    <name type="scientific">Orbilia blumenaviensis</name>
    <dbReference type="NCBI Taxonomy" id="1796055"/>
    <lineage>
        <taxon>Eukaryota</taxon>
        <taxon>Fungi</taxon>
        <taxon>Dikarya</taxon>
        <taxon>Ascomycota</taxon>
        <taxon>Pezizomycotina</taxon>
        <taxon>Orbiliomycetes</taxon>
        <taxon>Orbiliales</taxon>
        <taxon>Orbiliaceae</taxon>
        <taxon>Orbilia</taxon>
    </lineage>
</organism>
<protein>
    <submittedName>
        <fullName evidence="1">Uncharacterized protein</fullName>
    </submittedName>
</protein>
<sequence>MSLGTIQSTVLKTNYLDGGRLRECWLELEGAVVTGSIELEGYFIQYKGVERSPCNAHPWQP</sequence>
<evidence type="ECO:0000313" key="2">
    <source>
        <dbReference type="Proteomes" id="UP001373714"/>
    </source>
</evidence>
<comment type="caution">
    <text evidence="1">The sequence shown here is derived from an EMBL/GenBank/DDBJ whole genome shotgun (WGS) entry which is preliminary data.</text>
</comment>
<dbReference type="Proteomes" id="UP001373714">
    <property type="component" value="Unassembled WGS sequence"/>
</dbReference>
<name>A0AAV9UZS3_9PEZI</name>
<keyword evidence="2" id="KW-1185">Reference proteome</keyword>
<gene>
    <name evidence="1" type="ORF">TWF730_009145</name>
</gene>